<sequence>MPTENQVLPKIRYGEIVTSDFVPPWWAKNRHVQTIYPRFMQKRAALNYRKEKLILPDGDFVDLVWAGDVKQSRGLITLFHGLEGSIRSHYSNDMAANLVSQGYAVVLMHFRGCGGEVNLKTRAYHSGETEDAWYFLNWLEQKFPETRKVAMGFSLGANMLLKLLSEQPKQKILKAAMAISVPFKLDLCSTSINHGFSRVYQTYLLKSMVQNLLKKMRFIDYKNLLTVTESDIKKFKSFKEFDQHVTAPLHGYASATDYYQQCSSINFLADIDTPTLVLHAKDDPFMHESILPEEKDLSAKVALEVSEKGGHVGFMQGAPWRPKIWMHQRANEFLRPFFTGPTDIVSVNKA</sequence>
<keyword evidence="6" id="KW-1185">Reference proteome</keyword>
<dbReference type="SUPFAM" id="SSF53474">
    <property type="entry name" value="alpha/beta-Hydrolases"/>
    <property type="match status" value="1"/>
</dbReference>
<keyword evidence="2" id="KW-0719">Serine esterase</keyword>
<dbReference type="PROSITE" id="PS01133">
    <property type="entry name" value="UPF0017"/>
    <property type="match status" value="1"/>
</dbReference>
<dbReference type="InterPro" id="IPR000952">
    <property type="entry name" value="AB_hydrolase_4_CS"/>
</dbReference>
<evidence type="ECO:0000259" key="4">
    <source>
        <dbReference type="Pfam" id="PF00561"/>
    </source>
</evidence>
<dbReference type="Gene3D" id="3.40.50.1820">
    <property type="entry name" value="alpha/beta hydrolase"/>
    <property type="match status" value="1"/>
</dbReference>
<evidence type="ECO:0000313" key="6">
    <source>
        <dbReference type="Proteomes" id="UP001247805"/>
    </source>
</evidence>
<accession>A0ABU3ST98</accession>
<dbReference type="Proteomes" id="UP001247805">
    <property type="component" value="Unassembled WGS sequence"/>
</dbReference>
<evidence type="ECO:0000256" key="2">
    <source>
        <dbReference type="ARBA" id="ARBA00022487"/>
    </source>
</evidence>
<evidence type="ECO:0000313" key="5">
    <source>
        <dbReference type="EMBL" id="MDU0353236.1"/>
    </source>
</evidence>
<dbReference type="InterPro" id="IPR012020">
    <property type="entry name" value="ABHD4"/>
</dbReference>
<dbReference type="RefSeq" id="WP_316024924.1">
    <property type="nucleotide sequence ID" value="NZ_JAWDIO010000002.1"/>
</dbReference>
<dbReference type="InterPro" id="IPR000073">
    <property type="entry name" value="AB_hydrolase_1"/>
</dbReference>
<name>A0ABU3ST98_9ALTE</name>
<dbReference type="EMBL" id="JAWDIO010000002">
    <property type="protein sequence ID" value="MDU0353236.1"/>
    <property type="molecule type" value="Genomic_DNA"/>
</dbReference>
<proteinExistence type="inferred from homology"/>
<dbReference type="PIRSF" id="PIRSF005211">
    <property type="entry name" value="Ab_hydro_YheT"/>
    <property type="match status" value="1"/>
</dbReference>
<dbReference type="InterPro" id="IPR029058">
    <property type="entry name" value="AB_hydrolase_fold"/>
</dbReference>
<reference evidence="5 6" key="1">
    <citation type="submission" date="2023-10" db="EMBL/GenBank/DDBJ databases">
        <title>Glaciecola aquimarina strain GGW-M5 nov., isolated from a coastal seawater.</title>
        <authorList>
            <person name="Bayburt H."/>
            <person name="Kim J.M."/>
            <person name="Choi B.J."/>
            <person name="Jeon C.O."/>
        </authorList>
    </citation>
    <scope>NUCLEOTIDE SEQUENCE [LARGE SCALE GENOMIC DNA]</scope>
    <source>
        <strain evidence="5 6">KCTC 32108</strain>
    </source>
</reference>
<evidence type="ECO:0000256" key="3">
    <source>
        <dbReference type="ARBA" id="ARBA00022801"/>
    </source>
</evidence>
<dbReference type="Pfam" id="PF00561">
    <property type="entry name" value="Abhydrolase_1"/>
    <property type="match status" value="1"/>
</dbReference>
<dbReference type="NCBIfam" id="NF008218">
    <property type="entry name" value="PRK10985.1"/>
    <property type="match status" value="1"/>
</dbReference>
<comment type="similarity">
    <text evidence="1">Belongs to the AB hydrolase superfamily. AB hydrolase 4 family.</text>
</comment>
<dbReference type="InterPro" id="IPR050960">
    <property type="entry name" value="AB_hydrolase_4_sf"/>
</dbReference>
<feature type="domain" description="AB hydrolase-1" evidence="4">
    <location>
        <begin position="76"/>
        <end position="317"/>
    </location>
</feature>
<evidence type="ECO:0000256" key="1">
    <source>
        <dbReference type="ARBA" id="ARBA00010884"/>
    </source>
</evidence>
<comment type="caution">
    <text evidence="5">The sequence shown here is derived from an EMBL/GenBank/DDBJ whole genome shotgun (WGS) entry which is preliminary data.</text>
</comment>
<dbReference type="GO" id="GO:0016787">
    <property type="term" value="F:hydrolase activity"/>
    <property type="evidence" value="ECO:0007669"/>
    <property type="project" value="UniProtKB-KW"/>
</dbReference>
<keyword evidence="3 5" id="KW-0378">Hydrolase</keyword>
<organism evidence="5 6">
    <name type="scientific">Paraglaciecola aquimarina</name>
    <dbReference type="NCBI Taxonomy" id="1235557"/>
    <lineage>
        <taxon>Bacteria</taxon>
        <taxon>Pseudomonadati</taxon>
        <taxon>Pseudomonadota</taxon>
        <taxon>Gammaproteobacteria</taxon>
        <taxon>Alteromonadales</taxon>
        <taxon>Alteromonadaceae</taxon>
        <taxon>Paraglaciecola</taxon>
    </lineage>
</organism>
<dbReference type="PANTHER" id="PTHR10794:SF94">
    <property type="entry name" value="ESTERASE YHET-RELATED"/>
    <property type="match status" value="1"/>
</dbReference>
<gene>
    <name evidence="5" type="ORF">RS130_04200</name>
</gene>
<dbReference type="PANTHER" id="PTHR10794">
    <property type="entry name" value="ABHYDROLASE DOMAIN-CONTAINING PROTEIN"/>
    <property type="match status" value="1"/>
</dbReference>
<protein>
    <submittedName>
        <fullName evidence="5">Hydrolase</fullName>
    </submittedName>
</protein>